<evidence type="ECO:0000313" key="1">
    <source>
        <dbReference type="EMBL" id="QJA56040.1"/>
    </source>
</evidence>
<dbReference type="EMBL" id="MT144832">
    <property type="protein sequence ID" value="QJI00152.1"/>
    <property type="molecule type" value="Genomic_DNA"/>
</dbReference>
<dbReference type="AlphaFoldDB" id="A0A6M3XQJ1"/>
<dbReference type="EMBL" id="MT141196">
    <property type="protein sequence ID" value="QJA56040.1"/>
    <property type="molecule type" value="Genomic_DNA"/>
</dbReference>
<reference evidence="3" key="1">
    <citation type="submission" date="2020-03" db="EMBL/GenBank/DDBJ databases">
        <title>The deep terrestrial virosphere.</title>
        <authorList>
            <person name="Holmfeldt K."/>
            <person name="Nilsson E."/>
            <person name="Simone D."/>
            <person name="Lopez-Fernandez M."/>
            <person name="Wu X."/>
            <person name="de Brujin I."/>
            <person name="Lundin D."/>
            <person name="Andersson A."/>
            <person name="Bertilsson S."/>
            <person name="Dopson M."/>
        </authorList>
    </citation>
    <scope>NUCLEOTIDE SEQUENCE</scope>
    <source>
        <strain evidence="2">MM415A00915</strain>
        <strain evidence="1">MM415B01939</strain>
        <strain evidence="3">TM448B01849</strain>
    </source>
</reference>
<gene>
    <name evidence="2" type="ORF">MM415A00915_0010</name>
    <name evidence="1" type="ORF">MM415B01939_0004</name>
    <name evidence="3" type="ORF">TM448B01849_0007</name>
</gene>
<dbReference type="EMBL" id="MT142377">
    <property type="protein sequence ID" value="QJA79348.1"/>
    <property type="molecule type" value="Genomic_DNA"/>
</dbReference>
<proteinExistence type="predicted"/>
<evidence type="ECO:0000313" key="2">
    <source>
        <dbReference type="EMBL" id="QJA79348.1"/>
    </source>
</evidence>
<protein>
    <submittedName>
        <fullName evidence="3">Uncharacterized protein</fullName>
    </submittedName>
</protein>
<sequence>MVMANGNVTAQTDGNPVGTGSVFIESENFFDALSDKIDGVKPISTPIVQNVLNDNDADKKEEKEEKVVSVDAKKIAELESRIAEIDNVSKRYSDSSREGVRLAQENADLKAKLEETTNPQPKDVFELLGINKENFLFDADEAVKNKNSDSARVLKATQALEVYRQREEIKKELKDEILGQMRATEAAKEEKEFRGKFGYTDDKKWEQFKGYIQETPFSLEAAHLLFTLKDRDENMIKSIMSEVTTHKNKLKNIPDSLSNVNSNGLLETSQELDLEKILSGGRNSSVNYFSK</sequence>
<name>A0A6M3XQJ1_9ZZZZ</name>
<accession>A0A6M3XQJ1</accession>
<organism evidence="3">
    <name type="scientific">viral metagenome</name>
    <dbReference type="NCBI Taxonomy" id="1070528"/>
    <lineage>
        <taxon>unclassified sequences</taxon>
        <taxon>metagenomes</taxon>
        <taxon>organismal metagenomes</taxon>
    </lineage>
</organism>
<evidence type="ECO:0000313" key="3">
    <source>
        <dbReference type="EMBL" id="QJI00152.1"/>
    </source>
</evidence>